<keyword evidence="2" id="KW-1185">Reference proteome</keyword>
<dbReference type="EMBL" id="JAHKNI010000007">
    <property type="protein sequence ID" value="MBU3064021.1"/>
    <property type="molecule type" value="Genomic_DNA"/>
</dbReference>
<proteinExistence type="predicted"/>
<organism evidence="1 2">
    <name type="scientific">Nocardia albiluteola</name>
    <dbReference type="NCBI Taxonomy" id="2842303"/>
    <lineage>
        <taxon>Bacteria</taxon>
        <taxon>Bacillati</taxon>
        <taxon>Actinomycetota</taxon>
        <taxon>Actinomycetes</taxon>
        <taxon>Mycobacteriales</taxon>
        <taxon>Nocardiaceae</taxon>
        <taxon>Nocardia</taxon>
    </lineage>
</organism>
<reference evidence="1 2" key="1">
    <citation type="submission" date="2021-06" db="EMBL/GenBank/DDBJ databases">
        <title>Actinomycetes sequencing.</title>
        <authorList>
            <person name="Shan Q."/>
        </authorList>
    </citation>
    <scope>NUCLEOTIDE SEQUENCE [LARGE SCALE GENOMIC DNA]</scope>
    <source>
        <strain evidence="1 2">NEAU-G5</strain>
    </source>
</reference>
<dbReference type="RefSeq" id="WP_215919041.1">
    <property type="nucleotide sequence ID" value="NZ_JAHKNI010000007.1"/>
</dbReference>
<name>A0ABS6B2N3_9NOCA</name>
<gene>
    <name evidence="1" type="ORF">KO481_21120</name>
</gene>
<comment type="caution">
    <text evidence="1">The sequence shown here is derived from an EMBL/GenBank/DDBJ whole genome shotgun (WGS) entry which is preliminary data.</text>
</comment>
<dbReference type="Proteomes" id="UP000733379">
    <property type="component" value="Unassembled WGS sequence"/>
</dbReference>
<accession>A0ABS6B2N3</accession>
<sequence>MSSISSHRPDVGQFREIADRVVSLIQASSDRPGTLNQFIEAMSSAEMFTDLLIAYANRWFVETGGQSILLGPEMFWLLSSPDTRGGTVIADAIPEADTARGSGERSRKMLLVCLFESLAHQSWPSIGIEPRIPVNGVA</sequence>
<evidence type="ECO:0000313" key="1">
    <source>
        <dbReference type="EMBL" id="MBU3064021.1"/>
    </source>
</evidence>
<evidence type="ECO:0000313" key="2">
    <source>
        <dbReference type="Proteomes" id="UP000733379"/>
    </source>
</evidence>
<protein>
    <submittedName>
        <fullName evidence="1">Uncharacterized protein</fullName>
    </submittedName>
</protein>